<reference evidence="2 3" key="1">
    <citation type="submission" date="2019-05" db="EMBL/GenBank/DDBJ databases">
        <authorList>
            <person name="Qu J.-H."/>
        </authorList>
    </citation>
    <scope>NUCLEOTIDE SEQUENCE [LARGE SCALE GENOMIC DNA]</scope>
    <source>
        <strain evidence="2 3">T17</strain>
    </source>
</reference>
<accession>A0A5R9KYF1</accession>
<name>A0A5R9KYF1_9BACT</name>
<dbReference type="RefSeq" id="WP_138366665.1">
    <property type="nucleotide sequence ID" value="NZ_VCEJ01000004.1"/>
</dbReference>
<dbReference type="Proteomes" id="UP000306402">
    <property type="component" value="Unassembled WGS sequence"/>
</dbReference>
<keyword evidence="1" id="KW-1133">Transmembrane helix</keyword>
<feature type="transmembrane region" description="Helical" evidence="1">
    <location>
        <begin position="67"/>
        <end position="85"/>
    </location>
</feature>
<organism evidence="2 3">
    <name type="scientific">Dyadobacter luticola</name>
    <dbReference type="NCBI Taxonomy" id="1979387"/>
    <lineage>
        <taxon>Bacteria</taxon>
        <taxon>Pseudomonadati</taxon>
        <taxon>Bacteroidota</taxon>
        <taxon>Cytophagia</taxon>
        <taxon>Cytophagales</taxon>
        <taxon>Spirosomataceae</taxon>
        <taxon>Dyadobacter</taxon>
    </lineage>
</organism>
<sequence>MFNVKALWWTLLSVWILGSTYWHVCKIQKLCDQLHNSTLFLTEVVPDSGPAPDLSLITTYQPTVRELWQYAIMFAGVIILGFFTGRSYEGRKTRELKYRLNRINHELKYYQTKS</sequence>
<keyword evidence="3" id="KW-1185">Reference proteome</keyword>
<dbReference type="OrthoDB" id="9763897at2"/>
<protein>
    <submittedName>
        <fullName evidence="2">Uncharacterized protein</fullName>
    </submittedName>
</protein>
<keyword evidence="1" id="KW-0472">Membrane</keyword>
<evidence type="ECO:0000313" key="3">
    <source>
        <dbReference type="Proteomes" id="UP000306402"/>
    </source>
</evidence>
<keyword evidence="1" id="KW-0812">Transmembrane</keyword>
<evidence type="ECO:0000313" key="2">
    <source>
        <dbReference type="EMBL" id="TLV01294.1"/>
    </source>
</evidence>
<comment type="caution">
    <text evidence="2">The sequence shown here is derived from an EMBL/GenBank/DDBJ whole genome shotgun (WGS) entry which is preliminary data.</text>
</comment>
<dbReference type="AlphaFoldDB" id="A0A5R9KYF1"/>
<gene>
    <name evidence="2" type="ORF">FEN17_17805</name>
</gene>
<proteinExistence type="predicted"/>
<evidence type="ECO:0000256" key="1">
    <source>
        <dbReference type="SAM" id="Phobius"/>
    </source>
</evidence>
<dbReference type="EMBL" id="VCEJ01000004">
    <property type="protein sequence ID" value="TLV01294.1"/>
    <property type="molecule type" value="Genomic_DNA"/>
</dbReference>